<reference evidence="1" key="1">
    <citation type="submission" date="2022-07" db="EMBL/GenBank/DDBJ databases">
        <title>Phylogenomic reconstructions and comparative analyses of Kickxellomycotina fungi.</title>
        <authorList>
            <person name="Reynolds N.K."/>
            <person name="Stajich J.E."/>
            <person name="Barry K."/>
            <person name="Grigoriev I.V."/>
            <person name="Crous P."/>
            <person name="Smith M.E."/>
        </authorList>
    </citation>
    <scope>NUCLEOTIDE SEQUENCE</scope>
    <source>
        <strain evidence="1">BCRC 34780</strain>
    </source>
</reference>
<dbReference type="Proteomes" id="UP001140087">
    <property type="component" value="Unassembled WGS sequence"/>
</dbReference>
<dbReference type="EMBL" id="JANBUN010000227">
    <property type="protein sequence ID" value="KAJ2805621.1"/>
    <property type="molecule type" value="Genomic_DNA"/>
</dbReference>
<keyword evidence="2" id="KW-1185">Reference proteome</keyword>
<evidence type="ECO:0000313" key="1">
    <source>
        <dbReference type="EMBL" id="KAJ2805621.1"/>
    </source>
</evidence>
<comment type="caution">
    <text evidence="1">The sequence shown here is derived from an EMBL/GenBank/DDBJ whole genome shotgun (WGS) entry which is preliminary data.</text>
</comment>
<sequence length="90" mass="9960">MPSSQPWWLYIIAALFVTLFTVYYTAGSRATHPSMSEPSMRVVPHAWPMGALADDQNWRAHTTVDYAAQCTAAATGPYIVERRMTVVAGI</sequence>
<gene>
    <name evidence="1" type="ORF">H4R21_001190</name>
</gene>
<proteinExistence type="predicted"/>
<name>A0ACC1LCD2_9FUNG</name>
<accession>A0ACC1LCD2</accession>
<evidence type="ECO:0000313" key="2">
    <source>
        <dbReference type="Proteomes" id="UP001140087"/>
    </source>
</evidence>
<protein>
    <submittedName>
        <fullName evidence="1">Uncharacterized protein</fullName>
    </submittedName>
</protein>
<organism evidence="1 2">
    <name type="scientific">Coemansia helicoidea</name>
    <dbReference type="NCBI Taxonomy" id="1286919"/>
    <lineage>
        <taxon>Eukaryota</taxon>
        <taxon>Fungi</taxon>
        <taxon>Fungi incertae sedis</taxon>
        <taxon>Zoopagomycota</taxon>
        <taxon>Kickxellomycotina</taxon>
        <taxon>Kickxellomycetes</taxon>
        <taxon>Kickxellales</taxon>
        <taxon>Kickxellaceae</taxon>
        <taxon>Coemansia</taxon>
    </lineage>
</organism>